<evidence type="ECO:0000313" key="2">
    <source>
        <dbReference type="Proteomes" id="UP000593567"/>
    </source>
</evidence>
<sequence length="107" mass="12888">MQGSKTTRQIAQSRTYLRTLLLGLCSPWHTCRYNYRMYLRTQNSQNICETPSNTRHHLKEVPKKYVLMQFSQDPLILFYIDIYNFLEYLHTQRVSHNSLPVRHIIDI</sequence>
<gene>
    <name evidence="1" type="ORF">EB796_000399</name>
</gene>
<accession>A0A7J7KSU5</accession>
<dbReference type="EMBL" id="VXIV02000063">
    <property type="protein sequence ID" value="KAF6041237.1"/>
    <property type="molecule type" value="Genomic_DNA"/>
</dbReference>
<comment type="caution">
    <text evidence="1">The sequence shown here is derived from an EMBL/GenBank/DDBJ whole genome shotgun (WGS) entry which is preliminary data.</text>
</comment>
<proteinExistence type="predicted"/>
<protein>
    <submittedName>
        <fullName evidence="1">Uncharacterized protein</fullName>
    </submittedName>
</protein>
<keyword evidence="2" id="KW-1185">Reference proteome</keyword>
<evidence type="ECO:0000313" key="1">
    <source>
        <dbReference type="EMBL" id="KAF6041237.1"/>
    </source>
</evidence>
<organism evidence="1 2">
    <name type="scientific">Bugula neritina</name>
    <name type="common">Brown bryozoan</name>
    <name type="synonym">Sertularia neritina</name>
    <dbReference type="NCBI Taxonomy" id="10212"/>
    <lineage>
        <taxon>Eukaryota</taxon>
        <taxon>Metazoa</taxon>
        <taxon>Spiralia</taxon>
        <taxon>Lophotrochozoa</taxon>
        <taxon>Bryozoa</taxon>
        <taxon>Gymnolaemata</taxon>
        <taxon>Cheilostomatida</taxon>
        <taxon>Flustrina</taxon>
        <taxon>Buguloidea</taxon>
        <taxon>Bugulidae</taxon>
        <taxon>Bugula</taxon>
    </lineage>
</organism>
<dbReference type="AlphaFoldDB" id="A0A7J7KSU5"/>
<dbReference type="Proteomes" id="UP000593567">
    <property type="component" value="Unassembled WGS sequence"/>
</dbReference>
<name>A0A7J7KSU5_BUGNE</name>
<reference evidence="1" key="1">
    <citation type="submission" date="2020-06" db="EMBL/GenBank/DDBJ databases">
        <title>Draft genome of Bugula neritina, a colonial animal packing powerful symbionts and potential medicines.</title>
        <authorList>
            <person name="Rayko M."/>
        </authorList>
    </citation>
    <scope>NUCLEOTIDE SEQUENCE [LARGE SCALE GENOMIC DNA]</scope>
    <source>
        <strain evidence="1">Kwan_BN1</strain>
    </source>
</reference>